<proteinExistence type="predicted"/>
<comment type="caution">
    <text evidence="1">The sequence shown here is derived from an EMBL/GenBank/DDBJ whole genome shotgun (WGS) entry which is preliminary data.</text>
</comment>
<gene>
    <name evidence="1" type="ORF">ANANG_G00055690</name>
</gene>
<protein>
    <submittedName>
        <fullName evidence="1">Uncharacterized protein</fullName>
    </submittedName>
</protein>
<accession>A0A9D3MMW6</accession>
<name>A0A9D3MMW6_ANGAN</name>
<evidence type="ECO:0000313" key="2">
    <source>
        <dbReference type="Proteomes" id="UP001044222"/>
    </source>
</evidence>
<dbReference type="EMBL" id="JAFIRN010000003">
    <property type="protein sequence ID" value="KAG5851806.1"/>
    <property type="molecule type" value="Genomic_DNA"/>
</dbReference>
<organism evidence="1 2">
    <name type="scientific">Anguilla anguilla</name>
    <name type="common">European freshwater eel</name>
    <name type="synonym">Muraena anguilla</name>
    <dbReference type="NCBI Taxonomy" id="7936"/>
    <lineage>
        <taxon>Eukaryota</taxon>
        <taxon>Metazoa</taxon>
        <taxon>Chordata</taxon>
        <taxon>Craniata</taxon>
        <taxon>Vertebrata</taxon>
        <taxon>Euteleostomi</taxon>
        <taxon>Actinopterygii</taxon>
        <taxon>Neopterygii</taxon>
        <taxon>Teleostei</taxon>
        <taxon>Anguilliformes</taxon>
        <taxon>Anguillidae</taxon>
        <taxon>Anguilla</taxon>
    </lineage>
</organism>
<reference evidence="1" key="1">
    <citation type="submission" date="2021-01" db="EMBL/GenBank/DDBJ databases">
        <title>A chromosome-scale assembly of European eel, Anguilla anguilla.</title>
        <authorList>
            <person name="Henkel C."/>
            <person name="Jong-Raadsen S.A."/>
            <person name="Dufour S."/>
            <person name="Weltzien F.-A."/>
            <person name="Palstra A.P."/>
            <person name="Pelster B."/>
            <person name="Spaink H.P."/>
            <person name="Van Den Thillart G.E."/>
            <person name="Jansen H."/>
            <person name="Zahm M."/>
            <person name="Klopp C."/>
            <person name="Cedric C."/>
            <person name="Louis A."/>
            <person name="Berthelot C."/>
            <person name="Parey E."/>
            <person name="Roest Crollius H."/>
            <person name="Montfort J."/>
            <person name="Robinson-Rechavi M."/>
            <person name="Bucao C."/>
            <person name="Bouchez O."/>
            <person name="Gislard M."/>
            <person name="Lluch J."/>
            <person name="Milhes M."/>
            <person name="Lampietro C."/>
            <person name="Lopez Roques C."/>
            <person name="Donnadieu C."/>
            <person name="Braasch I."/>
            <person name="Desvignes T."/>
            <person name="Postlethwait J."/>
            <person name="Bobe J."/>
            <person name="Guiguen Y."/>
            <person name="Dirks R."/>
        </authorList>
    </citation>
    <scope>NUCLEOTIDE SEQUENCE</scope>
    <source>
        <strain evidence="1">Tag_6206</strain>
        <tissue evidence="1">Liver</tissue>
    </source>
</reference>
<keyword evidence="2" id="KW-1185">Reference proteome</keyword>
<sequence length="75" mass="8741">MVASFCLEISKQFRAKKPGEVEVTGSVSRQLRLRNENFIDWNSQHGYGHGRGDQWCGRKPEYLEVTHVNMNMERT</sequence>
<dbReference type="Proteomes" id="UP001044222">
    <property type="component" value="Unassembled WGS sequence"/>
</dbReference>
<dbReference type="AlphaFoldDB" id="A0A9D3MMW6"/>
<evidence type="ECO:0000313" key="1">
    <source>
        <dbReference type="EMBL" id="KAG5851806.1"/>
    </source>
</evidence>